<keyword evidence="2" id="KW-1185">Reference proteome</keyword>
<sequence length="78" mass="9025">MHFEALRDAGERLPNLSHPFEPLLLMYERGNAFRLDGTGFIEVGFLGIRRGKRDDHLTDKPLAPMNMEELDRIDEQQS</sequence>
<dbReference type="AlphaFoldDB" id="A0A368T503"/>
<proteinExistence type="predicted"/>
<evidence type="ECO:0000313" key="1">
    <source>
        <dbReference type="EMBL" id="RCV58494.1"/>
    </source>
</evidence>
<accession>A0A368T503</accession>
<evidence type="ECO:0000313" key="2">
    <source>
        <dbReference type="Proteomes" id="UP000253318"/>
    </source>
</evidence>
<protein>
    <submittedName>
        <fullName evidence="1">Uncharacterized protein</fullName>
    </submittedName>
</protein>
<gene>
    <name evidence="1" type="ORF">DEF24_13335</name>
</gene>
<reference evidence="1 2" key="1">
    <citation type="submission" date="2018-04" db="EMBL/GenBank/DDBJ databases">
        <title>Novel actinobacteria from marine sediment.</title>
        <authorList>
            <person name="Ng Z.Y."/>
            <person name="Tan G.Y.A."/>
        </authorList>
    </citation>
    <scope>NUCLEOTIDE SEQUENCE [LARGE SCALE GENOMIC DNA]</scope>
    <source>
        <strain evidence="1 2">TPS81</strain>
    </source>
</reference>
<dbReference type="EMBL" id="QEIN01000093">
    <property type="protein sequence ID" value="RCV58494.1"/>
    <property type="molecule type" value="Genomic_DNA"/>
</dbReference>
<comment type="caution">
    <text evidence="1">The sequence shown here is derived from an EMBL/GenBank/DDBJ whole genome shotgun (WGS) entry which is preliminary data.</text>
</comment>
<organism evidence="1 2">
    <name type="scientific">Marinitenerispora sediminis</name>
    <dbReference type="NCBI Taxonomy" id="1931232"/>
    <lineage>
        <taxon>Bacteria</taxon>
        <taxon>Bacillati</taxon>
        <taxon>Actinomycetota</taxon>
        <taxon>Actinomycetes</taxon>
        <taxon>Streptosporangiales</taxon>
        <taxon>Nocardiopsidaceae</taxon>
        <taxon>Marinitenerispora</taxon>
    </lineage>
</organism>
<name>A0A368T503_9ACTN</name>
<dbReference type="Proteomes" id="UP000253318">
    <property type="component" value="Unassembled WGS sequence"/>
</dbReference>